<accession>A0ABS5LPX6</accession>
<organism evidence="1 2">
    <name type="scientific">Comamonas brasiliensis</name>
    <dbReference type="NCBI Taxonomy" id="1812482"/>
    <lineage>
        <taxon>Bacteria</taxon>
        <taxon>Pseudomonadati</taxon>
        <taxon>Pseudomonadota</taxon>
        <taxon>Betaproteobacteria</taxon>
        <taxon>Burkholderiales</taxon>
        <taxon>Comamonadaceae</taxon>
        <taxon>Comamonas</taxon>
    </lineage>
</organism>
<proteinExistence type="predicted"/>
<gene>
    <name evidence="1" type="ORF">DJFAAGMI_01284</name>
</gene>
<evidence type="ECO:0000313" key="1">
    <source>
        <dbReference type="EMBL" id="MBS3018552.1"/>
    </source>
</evidence>
<dbReference type="EMBL" id="JAANES010000001">
    <property type="protein sequence ID" value="MBS3018552.1"/>
    <property type="molecule type" value="Genomic_DNA"/>
</dbReference>
<sequence>MLCIFMLPLSGFCVSVEDIPDLIKSCEEEKTKDDYEIRGAPSCDLLRAIAEVQNGVLLPDANLLYEWNAALQMYCHYTKDKELVSCP</sequence>
<keyword evidence="2" id="KW-1185">Reference proteome</keyword>
<dbReference type="Proteomes" id="UP001647436">
    <property type="component" value="Unassembled WGS sequence"/>
</dbReference>
<evidence type="ECO:0000313" key="2">
    <source>
        <dbReference type="Proteomes" id="UP001647436"/>
    </source>
</evidence>
<protein>
    <submittedName>
        <fullName evidence="1">Uncharacterized protein</fullName>
    </submittedName>
</protein>
<name>A0ABS5LPX6_9BURK</name>
<comment type="caution">
    <text evidence="1">The sequence shown here is derived from an EMBL/GenBank/DDBJ whole genome shotgun (WGS) entry which is preliminary data.</text>
</comment>
<reference evidence="1 2" key="1">
    <citation type="submission" date="2020-03" db="EMBL/GenBank/DDBJ databases">
        <title>The role of nitrogen metabolism on polyethylene biodegradation.</title>
        <authorList>
            <person name="Peixoto J."/>
            <person name="Vizzotto C.S."/>
            <person name="Ramos A."/>
            <person name="Alves G."/>
            <person name="Steindorff A."/>
            <person name="Kruger R."/>
        </authorList>
    </citation>
    <scope>NUCLEOTIDE SEQUENCE [LARGE SCALE GENOMIC DNA]</scope>
    <source>
        <strain evidence="1 2">PE63</strain>
    </source>
</reference>